<feature type="transmembrane region" description="Helical" evidence="5">
    <location>
        <begin position="6"/>
        <end position="24"/>
    </location>
</feature>
<dbReference type="AlphaFoldDB" id="A0A291HV63"/>
<accession>A0A291HV63</accession>
<dbReference type="Gene3D" id="1.20.120.1630">
    <property type="match status" value="1"/>
</dbReference>
<evidence type="ECO:0000256" key="4">
    <source>
        <dbReference type="ARBA" id="ARBA00023136"/>
    </source>
</evidence>
<dbReference type="Pfam" id="PF04191">
    <property type="entry name" value="PEMT"/>
    <property type="match status" value="1"/>
</dbReference>
<keyword evidence="6" id="KW-0489">Methyltransferase</keyword>
<keyword evidence="3 5" id="KW-1133">Transmembrane helix</keyword>
<reference evidence="7" key="1">
    <citation type="submission" date="2015-09" db="EMBL/GenBank/DDBJ databases">
        <authorList>
            <person name="Shao Z."/>
            <person name="Wang L."/>
        </authorList>
    </citation>
    <scope>NUCLEOTIDE SEQUENCE [LARGE SCALE GENOMIC DNA]</scope>
    <source>
        <strain evidence="7">F13-1</strain>
    </source>
</reference>
<keyword evidence="2 5" id="KW-0812">Transmembrane</keyword>
<organism evidence="6 7">
    <name type="scientific">Zobellella denitrificans</name>
    <dbReference type="NCBI Taxonomy" id="347534"/>
    <lineage>
        <taxon>Bacteria</taxon>
        <taxon>Pseudomonadati</taxon>
        <taxon>Pseudomonadota</taxon>
        <taxon>Gammaproteobacteria</taxon>
        <taxon>Aeromonadales</taxon>
        <taxon>Aeromonadaceae</taxon>
        <taxon>Zobellella</taxon>
    </lineage>
</organism>
<evidence type="ECO:0000256" key="5">
    <source>
        <dbReference type="SAM" id="Phobius"/>
    </source>
</evidence>
<dbReference type="InterPro" id="IPR007318">
    <property type="entry name" value="Phopholipid_MeTrfase"/>
</dbReference>
<dbReference type="PANTHER" id="PTHR12714:SF24">
    <property type="entry name" value="SLR1182 PROTEIN"/>
    <property type="match status" value="1"/>
</dbReference>
<sequence>MRRLLWLPPPGVVVLIAGLMWLVRRWSGGLAFAGQGWVALLVLAAGLALMAAAAWQLARAHTTVLPFHPEQASHLVTTGIFRRSRNPIYLGDLLLLLAWALWLGSLFNLLLLGLFVLYMNRVQIAAEERALARKFGPAYLGYCARVRRWL</sequence>
<comment type="subcellular location">
    <subcellularLocation>
        <location evidence="1">Endomembrane system</location>
        <topology evidence="1">Multi-pass membrane protein</topology>
    </subcellularLocation>
</comment>
<evidence type="ECO:0000313" key="7">
    <source>
        <dbReference type="Proteomes" id="UP000217763"/>
    </source>
</evidence>
<dbReference type="GO" id="GO:0008168">
    <property type="term" value="F:methyltransferase activity"/>
    <property type="evidence" value="ECO:0007669"/>
    <property type="project" value="UniProtKB-KW"/>
</dbReference>
<evidence type="ECO:0000313" key="6">
    <source>
        <dbReference type="EMBL" id="ATG75938.1"/>
    </source>
</evidence>
<keyword evidence="4 5" id="KW-0472">Membrane</keyword>
<dbReference type="PANTHER" id="PTHR12714">
    <property type="entry name" value="PROTEIN-S ISOPRENYLCYSTEINE O-METHYLTRANSFERASE"/>
    <property type="match status" value="1"/>
</dbReference>
<dbReference type="GO" id="GO:0032259">
    <property type="term" value="P:methylation"/>
    <property type="evidence" value="ECO:0007669"/>
    <property type="project" value="UniProtKB-KW"/>
</dbReference>
<dbReference type="KEGG" id="zdf:AN401_12975"/>
<keyword evidence="7" id="KW-1185">Reference proteome</keyword>
<evidence type="ECO:0000256" key="2">
    <source>
        <dbReference type="ARBA" id="ARBA00022692"/>
    </source>
</evidence>
<name>A0A291HV63_9GAMM</name>
<protein>
    <submittedName>
        <fullName evidence="6">S-isoprenylcysteine methyltransferase</fullName>
    </submittedName>
</protein>
<dbReference type="EMBL" id="CP012621">
    <property type="protein sequence ID" value="ATG75938.1"/>
    <property type="molecule type" value="Genomic_DNA"/>
</dbReference>
<proteinExistence type="predicted"/>
<feature type="transmembrane region" description="Helical" evidence="5">
    <location>
        <begin position="93"/>
        <end position="119"/>
    </location>
</feature>
<evidence type="ECO:0000256" key="3">
    <source>
        <dbReference type="ARBA" id="ARBA00022989"/>
    </source>
</evidence>
<dbReference type="GO" id="GO:0012505">
    <property type="term" value="C:endomembrane system"/>
    <property type="evidence" value="ECO:0007669"/>
    <property type="project" value="UniProtKB-SubCell"/>
</dbReference>
<keyword evidence="6" id="KW-0808">Transferase</keyword>
<feature type="transmembrane region" description="Helical" evidence="5">
    <location>
        <begin position="36"/>
        <end position="58"/>
    </location>
</feature>
<gene>
    <name evidence="6" type="ORF">AN401_12975</name>
</gene>
<evidence type="ECO:0000256" key="1">
    <source>
        <dbReference type="ARBA" id="ARBA00004127"/>
    </source>
</evidence>
<dbReference type="Proteomes" id="UP000217763">
    <property type="component" value="Chromosome"/>
</dbReference>